<dbReference type="Pfam" id="PF07510">
    <property type="entry name" value="GmrSD_C"/>
    <property type="match status" value="1"/>
</dbReference>
<dbReference type="PANTHER" id="PTHR24094">
    <property type="entry name" value="SECRETED PROTEIN"/>
    <property type="match status" value="1"/>
</dbReference>
<evidence type="ECO:0000259" key="1">
    <source>
        <dbReference type="Pfam" id="PF07510"/>
    </source>
</evidence>
<dbReference type="RefSeq" id="WP_091279583.1">
    <property type="nucleotide sequence ID" value="NZ_FAOZ01000014.1"/>
</dbReference>
<proteinExistence type="predicted"/>
<reference evidence="3" key="1">
    <citation type="submission" date="2015-11" db="EMBL/GenBank/DDBJ databases">
        <authorList>
            <person name="Varghese N."/>
        </authorList>
    </citation>
    <scope>NUCLEOTIDE SEQUENCE [LARGE SCALE GENOMIC DNA]</scope>
    <source>
        <strain evidence="3">DSM 45899</strain>
    </source>
</reference>
<keyword evidence="3" id="KW-1185">Reference proteome</keyword>
<dbReference type="InterPro" id="IPR011089">
    <property type="entry name" value="GmrSD_C"/>
</dbReference>
<dbReference type="EMBL" id="FAOZ01000014">
    <property type="protein sequence ID" value="CUU57692.1"/>
    <property type="molecule type" value="Genomic_DNA"/>
</dbReference>
<feature type="domain" description="GmrSD restriction endonucleases C-terminal" evidence="1">
    <location>
        <begin position="109"/>
        <end position="245"/>
    </location>
</feature>
<accession>A0A0S4QSB5</accession>
<sequence>METQPTAAVQGSRSASGPLPRGAGVLVAVLLAFLASGCGEVLDVASGTPTTSATPGTAGFGDENAPGAGAGSALELLGTLSVRAADNSPAYRRDKFGTAWSDVDQNGCDTRNDILHRDLRSITTRRSDDCIVLTGELRDPYTTRTIRFNRERNASAVQIDHVVALADAWRTGALEWSDQERLAFANDPENLLAVDGPTNQAKSDQDASEWLPPSPGARCAYVARQVGLKARYGLWVEQPEATAMRGVLQSCPDQPPLGLTTTTAR</sequence>
<gene>
    <name evidence="2" type="ORF">Ga0074812_11439</name>
</gene>
<name>A0A0S4QSB5_9ACTN</name>
<protein>
    <recommendedName>
        <fullName evidence="1">GmrSD restriction endonucleases C-terminal domain-containing protein</fullName>
    </recommendedName>
</protein>
<evidence type="ECO:0000313" key="3">
    <source>
        <dbReference type="Proteomes" id="UP000198802"/>
    </source>
</evidence>
<dbReference type="PANTHER" id="PTHR24094:SF15">
    <property type="entry name" value="AMP-DEPENDENT SYNTHETASE_LIGASE DOMAIN-CONTAINING PROTEIN-RELATED"/>
    <property type="match status" value="1"/>
</dbReference>
<evidence type="ECO:0000313" key="2">
    <source>
        <dbReference type="EMBL" id="CUU57692.1"/>
    </source>
</evidence>
<organism evidence="2 3">
    <name type="scientific">Parafrankia irregularis</name>
    <dbReference type="NCBI Taxonomy" id="795642"/>
    <lineage>
        <taxon>Bacteria</taxon>
        <taxon>Bacillati</taxon>
        <taxon>Actinomycetota</taxon>
        <taxon>Actinomycetes</taxon>
        <taxon>Frankiales</taxon>
        <taxon>Frankiaceae</taxon>
        <taxon>Parafrankia</taxon>
    </lineage>
</organism>
<dbReference type="Proteomes" id="UP000198802">
    <property type="component" value="Unassembled WGS sequence"/>
</dbReference>
<dbReference type="AlphaFoldDB" id="A0A0S4QSB5"/>